<evidence type="ECO:0000256" key="1">
    <source>
        <dbReference type="ARBA" id="ARBA00022723"/>
    </source>
</evidence>
<feature type="region of interest" description="Disordered" evidence="4">
    <location>
        <begin position="35"/>
        <end position="92"/>
    </location>
</feature>
<keyword evidence="2" id="KW-0677">Repeat</keyword>
<feature type="domain" description="EF-hand" evidence="5">
    <location>
        <begin position="170"/>
        <end position="205"/>
    </location>
</feature>
<evidence type="ECO:0000313" key="6">
    <source>
        <dbReference type="EMBL" id="KAD3336271.1"/>
    </source>
</evidence>
<dbReference type="PANTHER" id="PTHR10891">
    <property type="entry name" value="EF-HAND CALCIUM-BINDING DOMAIN CONTAINING PROTEIN"/>
    <property type="match status" value="1"/>
</dbReference>
<dbReference type="GO" id="GO:0005509">
    <property type="term" value="F:calcium ion binding"/>
    <property type="evidence" value="ECO:0007669"/>
    <property type="project" value="InterPro"/>
</dbReference>
<keyword evidence="1" id="KW-0479">Metal-binding</keyword>
<evidence type="ECO:0000256" key="2">
    <source>
        <dbReference type="ARBA" id="ARBA00022737"/>
    </source>
</evidence>
<evidence type="ECO:0000259" key="5">
    <source>
        <dbReference type="PROSITE" id="PS50222"/>
    </source>
</evidence>
<dbReference type="PROSITE" id="PS50222">
    <property type="entry name" value="EF_HAND_2"/>
    <property type="match status" value="4"/>
</dbReference>
<protein>
    <recommendedName>
        <fullName evidence="5">EF-hand domain-containing protein</fullName>
    </recommendedName>
</protein>
<dbReference type="Pfam" id="PF13499">
    <property type="entry name" value="EF-hand_7"/>
    <property type="match status" value="2"/>
</dbReference>
<dbReference type="InterPro" id="IPR002048">
    <property type="entry name" value="EF_hand_dom"/>
</dbReference>
<evidence type="ECO:0000256" key="3">
    <source>
        <dbReference type="ARBA" id="ARBA00022837"/>
    </source>
</evidence>
<keyword evidence="7" id="KW-1185">Reference proteome</keyword>
<proteinExistence type="predicted"/>
<accession>A0A5N6M7U7</accession>
<feature type="domain" description="EF-hand" evidence="5">
    <location>
        <begin position="96"/>
        <end position="131"/>
    </location>
</feature>
<feature type="compositionally biased region" description="Low complexity" evidence="4">
    <location>
        <begin position="43"/>
        <end position="60"/>
    </location>
</feature>
<reference evidence="6 7" key="1">
    <citation type="submission" date="2019-05" db="EMBL/GenBank/DDBJ databases">
        <title>Mikania micrantha, genome provides insights into the molecular mechanism of rapid growth.</title>
        <authorList>
            <person name="Liu B."/>
        </authorList>
    </citation>
    <scope>NUCLEOTIDE SEQUENCE [LARGE SCALE GENOMIC DNA]</scope>
    <source>
        <strain evidence="6">NLD-2019</strain>
        <tissue evidence="6">Leaf</tissue>
    </source>
</reference>
<dbReference type="AlphaFoldDB" id="A0A5N6M7U7"/>
<dbReference type="PROSITE" id="PS00018">
    <property type="entry name" value="EF_HAND_1"/>
    <property type="match status" value="4"/>
</dbReference>
<dbReference type="InterPro" id="IPR011992">
    <property type="entry name" value="EF-hand-dom_pair"/>
</dbReference>
<organism evidence="6 7">
    <name type="scientific">Mikania micrantha</name>
    <name type="common">bitter vine</name>
    <dbReference type="NCBI Taxonomy" id="192012"/>
    <lineage>
        <taxon>Eukaryota</taxon>
        <taxon>Viridiplantae</taxon>
        <taxon>Streptophyta</taxon>
        <taxon>Embryophyta</taxon>
        <taxon>Tracheophyta</taxon>
        <taxon>Spermatophyta</taxon>
        <taxon>Magnoliopsida</taxon>
        <taxon>eudicotyledons</taxon>
        <taxon>Gunneridae</taxon>
        <taxon>Pentapetalae</taxon>
        <taxon>asterids</taxon>
        <taxon>campanulids</taxon>
        <taxon>Asterales</taxon>
        <taxon>Asteraceae</taxon>
        <taxon>Asteroideae</taxon>
        <taxon>Heliantheae alliance</taxon>
        <taxon>Eupatorieae</taxon>
        <taxon>Mikania</taxon>
    </lineage>
</organism>
<dbReference type="EMBL" id="SZYD01000016">
    <property type="protein sequence ID" value="KAD3336271.1"/>
    <property type="molecule type" value="Genomic_DNA"/>
</dbReference>
<feature type="domain" description="EF-hand" evidence="5">
    <location>
        <begin position="207"/>
        <end position="240"/>
    </location>
</feature>
<dbReference type="Gene3D" id="1.10.238.10">
    <property type="entry name" value="EF-hand"/>
    <property type="match status" value="2"/>
</dbReference>
<dbReference type="SMART" id="SM00054">
    <property type="entry name" value="EFh"/>
    <property type="match status" value="4"/>
</dbReference>
<dbReference type="InterPro" id="IPR039647">
    <property type="entry name" value="EF_hand_pair_protein_CML-like"/>
</dbReference>
<gene>
    <name evidence="6" type="ORF">E3N88_31790</name>
</gene>
<feature type="domain" description="EF-hand" evidence="5">
    <location>
        <begin position="134"/>
        <end position="169"/>
    </location>
</feature>
<dbReference type="InterPro" id="IPR018247">
    <property type="entry name" value="EF_Hand_1_Ca_BS"/>
</dbReference>
<name>A0A5N6M7U7_9ASTR</name>
<comment type="caution">
    <text evidence="6">The sequence shown here is derived from an EMBL/GenBank/DDBJ whole genome shotgun (WGS) entry which is preliminary data.</text>
</comment>
<evidence type="ECO:0000313" key="7">
    <source>
        <dbReference type="Proteomes" id="UP000326396"/>
    </source>
</evidence>
<keyword evidence="3" id="KW-0106">Calcium</keyword>
<dbReference type="OrthoDB" id="26525at2759"/>
<dbReference type="Proteomes" id="UP000326396">
    <property type="component" value="Linkage Group LG6"/>
</dbReference>
<feature type="compositionally biased region" description="Polar residues" evidence="4">
    <location>
        <begin position="68"/>
        <end position="85"/>
    </location>
</feature>
<evidence type="ECO:0000256" key="4">
    <source>
        <dbReference type="SAM" id="MobiDB-lite"/>
    </source>
</evidence>
<dbReference type="FunFam" id="1.10.238.10:FF:000003">
    <property type="entry name" value="Calmodulin A"/>
    <property type="match status" value="1"/>
</dbReference>
<sequence length="240" mass="26196">MPAIITITNPFSIPPVFPIMKLAGKLNPKNLFRSKKASKLSRSESSSFNSSITTSSTSPDSSHHHNPKSSGIATPTSVLPVQQETSSDESSEVLTDVQFELVQAFRMIDTDGDGRITRSELEALLHRIGGDEPISSEEVRLMINEIDVDGDGSISLEEFGVISSAFGPPSCDGEIRGAFEFFDTDRDGRITAGELLAGFKSIGDEECTLEDCRRMISSVDKNGDGFVCFEDFTLMMEQQR</sequence>
<dbReference type="SUPFAM" id="SSF47473">
    <property type="entry name" value="EF-hand"/>
    <property type="match status" value="1"/>
</dbReference>